<dbReference type="AlphaFoldDB" id="A0A4Z2HRX8"/>
<proteinExistence type="predicted"/>
<evidence type="ECO:0000256" key="1">
    <source>
        <dbReference type="SAM" id="MobiDB-lite"/>
    </source>
</evidence>
<feature type="region of interest" description="Disordered" evidence="1">
    <location>
        <begin position="174"/>
        <end position="210"/>
    </location>
</feature>
<evidence type="ECO:0000313" key="3">
    <source>
        <dbReference type="Proteomes" id="UP000314294"/>
    </source>
</evidence>
<name>A0A4Z2HRX8_9TELE</name>
<dbReference type="Proteomes" id="UP000314294">
    <property type="component" value="Unassembled WGS sequence"/>
</dbReference>
<reference evidence="2 3" key="1">
    <citation type="submission" date="2019-03" db="EMBL/GenBank/DDBJ databases">
        <title>First draft genome of Liparis tanakae, snailfish: a comprehensive survey of snailfish specific genes.</title>
        <authorList>
            <person name="Kim W."/>
            <person name="Song I."/>
            <person name="Jeong J.-H."/>
            <person name="Kim D."/>
            <person name="Kim S."/>
            <person name="Ryu S."/>
            <person name="Song J.Y."/>
            <person name="Lee S.K."/>
        </authorList>
    </citation>
    <scope>NUCLEOTIDE SEQUENCE [LARGE SCALE GENOMIC DNA]</scope>
    <source>
        <tissue evidence="2">Muscle</tissue>
    </source>
</reference>
<protein>
    <submittedName>
        <fullName evidence="2">Uncharacterized protein</fullName>
    </submittedName>
</protein>
<comment type="caution">
    <text evidence="2">The sequence shown here is derived from an EMBL/GenBank/DDBJ whole genome shotgun (WGS) entry which is preliminary data.</text>
</comment>
<gene>
    <name evidence="2" type="ORF">EYF80_021252</name>
</gene>
<keyword evidence="3" id="KW-1185">Reference proteome</keyword>
<sequence>MKRKRKRKDSSEESDNTMLDLRRRDLHEDHDHLGLGHIEPLGTEWGCAFLLVYDVTLGLMFGRLRSSHSVQDGKPDHGLGFQTHPINKLPRLQLHLIGHLGVKGEEAETADAGFDVGASEGGHLPELPRHLDGFMEQQTELPLLSASDWQPKRLQKSKGRTTQSSMVDTLLRLIETASGTNGLRNALAGDREEEDKEGEEDEEKRESKSK</sequence>
<dbReference type="EMBL" id="SRLO01000189">
    <property type="protein sequence ID" value="TNN68467.1"/>
    <property type="molecule type" value="Genomic_DNA"/>
</dbReference>
<feature type="compositionally biased region" description="Acidic residues" evidence="1">
    <location>
        <begin position="191"/>
        <end position="203"/>
    </location>
</feature>
<evidence type="ECO:0000313" key="2">
    <source>
        <dbReference type="EMBL" id="TNN68467.1"/>
    </source>
</evidence>
<organism evidence="2 3">
    <name type="scientific">Liparis tanakae</name>
    <name type="common">Tanaka's snailfish</name>
    <dbReference type="NCBI Taxonomy" id="230148"/>
    <lineage>
        <taxon>Eukaryota</taxon>
        <taxon>Metazoa</taxon>
        <taxon>Chordata</taxon>
        <taxon>Craniata</taxon>
        <taxon>Vertebrata</taxon>
        <taxon>Euteleostomi</taxon>
        <taxon>Actinopterygii</taxon>
        <taxon>Neopterygii</taxon>
        <taxon>Teleostei</taxon>
        <taxon>Neoteleostei</taxon>
        <taxon>Acanthomorphata</taxon>
        <taxon>Eupercaria</taxon>
        <taxon>Perciformes</taxon>
        <taxon>Cottioidei</taxon>
        <taxon>Cottales</taxon>
        <taxon>Liparidae</taxon>
        <taxon>Liparis</taxon>
    </lineage>
</organism>
<accession>A0A4Z2HRX8</accession>